<dbReference type="OrthoDB" id="2607755at2759"/>
<feature type="transmembrane region" description="Helical" evidence="2">
    <location>
        <begin position="144"/>
        <end position="167"/>
    </location>
</feature>
<protein>
    <submittedName>
        <fullName evidence="3">Uncharacterized protein</fullName>
    </submittedName>
</protein>
<evidence type="ECO:0000313" key="3">
    <source>
        <dbReference type="EMBL" id="KIO16086.1"/>
    </source>
</evidence>
<reference evidence="3 4" key="1">
    <citation type="submission" date="2014-04" db="EMBL/GenBank/DDBJ databases">
        <authorList>
            <consortium name="DOE Joint Genome Institute"/>
            <person name="Kuo A."/>
            <person name="Girlanda M."/>
            <person name="Perotto S."/>
            <person name="Kohler A."/>
            <person name="Nagy L.G."/>
            <person name="Floudas D."/>
            <person name="Copeland A."/>
            <person name="Barry K.W."/>
            <person name="Cichocki N."/>
            <person name="Veneault-Fourrey C."/>
            <person name="LaButti K."/>
            <person name="Lindquist E.A."/>
            <person name="Lipzen A."/>
            <person name="Lundell T."/>
            <person name="Morin E."/>
            <person name="Murat C."/>
            <person name="Sun H."/>
            <person name="Tunlid A."/>
            <person name="Henrissat B."/>
            <person name="Grigoriev I.V."/>
            <person name="Hibbett D.S."/>
            <person name="Martin F."/>
            <person name="Nordberg H.P."/>
            <person name="Cantor M.N."/>
            <person name="Hua S.X."/>
        </authorList>
    </citation>
    <scope>NUCLEOTIDE SEQUENCE [LARGE SCALE GENOMIC DNA]</scope>
    <source>
        <strain evidence="3 4">MUT 4182</strain>
    </source>
</reference>
<organism evidence="3 4">
    <name type="scientific">Tulasnella calospora MUT 4182</name>
    <dbReference type="NCBI Taxonomy" id="1051891"/>
    <lineage>
        <taxon>Eukaryota</taxon>
        <taxon>Fungi</taxon>
        <taxon>Dikarya</taxon>
        <taxon>Basidiomycota</taxon>
        <taxon>Agaricomycotina</taxon>
        <taxon>Agaricomycetes</taxon>
        <taxon>Cantharellales</taxon>
        <taxon>Tulasnellaceae</taxon>
        <taxon>Tulasnella</taxon>
    </lineage>
</organism>
<gene>
    <name evidence="3" type="ORF">M407DRAFT_195590</name>
</gene>
<dbReference type="Proteomes" id="UP000054248">
    <property type="component" value="Unassembled WGS sequence"/>
</dbReference>
<keyword evidence="2" id="KW-1133">Transmembrane helix</keyword>
<feature type="compositionally biased region" description="Polar residues" evidence="1">
    <location>
        <begin position="63"/>
        <end position="80"/>
    </location>
</feature>
<feature type="transmembrane region" description="Helical" evidence="2">
    <location>
        <begin position="98"/>
        <end position="117"/>
    </location>
</feature>
<dbReference type="AlphaFoldDB" id="A0A0C3Q0W7"/>
<accession>A0A0C3Q0W7</accession>
<name>A0A0C3Q0W7_9AGAM</name>
<keyword evidence="4" id="KW-1185">Reference proteome</keyword>
<evidence type="ECO:0000256" key="2">
    <source>
        <dbReference type="SAM" id="Phobius"/>
    </source>
</evidence>
<evidence type="ECO:0000256" key="1">
    <source>
        <dbReference type="SAM" id="MobiDB-lite"/>
    </source>
</evidence>
<keyword evidence="2" id="KW-0812">Transmembrane</keyword>
<feature type="region of interest" description="Disordered" evidence="1">
    <location>
        <begin position="50"/>
        <end position="84"/>
    </location>
</feature>
<reference evidence="4" key="2">
    <citation type="submission" date="2015-01" db="EMBL/GenBank/DDBJ databases">
        <title>Evolutionary Origins and Diversification of the Mycorrhizal Mutualists.</title>
        <authorList>
            <consortium name="DOE Joint Genome Institute"/>
            <consortium name="Mycorrhizal Genomics Consortium"/>
            <person name="Kohler A."/>
            <person name="Kuo A."/>
            <person name="Nagy L.G."/>
            <person name="Floudas D."/>
            <person name="Copeland A."/>
            <person name="Barry K.W."/>
            <person name="Cichocki N."/>
            <person name="Veneault-Fourrey C."/>
            <person name="LaButti K."/>
            <person name="Lindquist E.A."/>
            <person name="Lipzen A."/>
            <person name="Lundell T."/>
            <person name="Morin E."/>
            <person name="Murat C."/>
            <person name="Riley R."/>
            <person name="Ohm R."/>
            <person name="Sun H."/>
            <person name="Tunlid A."/>
            <person name="Henrissat B."/>
            <person name="Grigoriev I.V."/>
            <person name="Hibbett D.S."/>
            <person name="Martin F."/>
        </authorList>
    </citation>
    <scope>NUCLEOTIDE SEQUENCE [LARGE SCALE GENOMIC DNA]</scope>
    <source>
        <strain evidence="4">MUT 4182</strain>
    </source>
</reference>
<evidence type="ECO:0000313" key="4">
    <source>
        <dbReference type="Proteomes" id="UP000054248"/>
    </source>
</evidence>
<dbReference type="EMBL" id="KN823682">
    <property type="protein sequence ID" value="KIO16086.1"/>
    <property type="molecule type" value="Genomic_DNA"/>
</dbReference>
<dbReference type="HOGENOM" id="CLU_1058428_0_0_1"/>
<sequence length="263" mass="29334">MQAMLHLSPFASSLAGKPTMKHLHFLGRTRLSSALARAYSVKHSRAPSDLLQNSARPRPYNRQGDQYSKGIASTATPSSSEHVKAEGTPPFFETVMPWYFGNWVWLIVGLDVAWVVFEVDSMLNHFVDKVPQADGTMKLELKPLWQRAGAAALVAMGGLTFAAGMLLTRSRNVRLIQLQKGGKQIYVETASNRPGQGRFINREDCVISPNRGDDFVDMVVNGSRGRYPLRLKGATVDGIAGDPLDVRKRLFDRWYRPTPHRAR</sequence>
<proteinExistence type="predicted"/>
<keyword evidence="2" id="KW-0472">Membrane</keyword>